<dbReference type="RefSeq" id="WP_378299647.1">
    <property type="nucleotide sequence ID" value="NZ_JBHTJA010000031.1"/>
</dbReference>
<protein>
    <recommendedName>
        <fullName evidence="3">Polyprenyl synthetase</fullName>
    </recommendedName>
</protein>
<evidence type="ECO:0008006" key="3">
    <source>
        <dbReference type="Google" id="ProtNLM"/>
    </source>
</evidence>
<name>A0ABW3ERS1_9ACTN</name>
<reference evidence="2" key="1">
    <citation type="journal article" date="2019" name="Int. J. Syst. Evol. Microbiol.">
        <title>The Global Catalogue of Microorganisms (GCM) 10K type strain sequencing project: providing services to taxonomists for standard genome sequencing and annotation.</title>
        <authorList>
            <consortium name="The Broad Institute Genomics Platform"/>
            <consortium name="The Broad Institute Genome Sequencing Center for Infectious Disease"/>
            <person name="Wu L."/>
            <person name="Ma J."/>
        </authorList>
    </citation>
    <scope>NUCLEOTIDE SEQUENCE [LARGE SCALE GENOMIC DNA]</scope>
    <source>
        <strain evidence="2">JCM 31202</strain>
    </source>
</reference>
<comment type="caution">
    <text evidence="1">The sequence shown here is derived from an EMBL/GenBank/DDBJ whole genome shotgun (WGS) entry which is preliminary data.</text>
</comment>
<gene>
    <name evidence="1" type="ORF">ACFQ11_17235</name>
</gene>
<accession>A0ABW3ERS1</accession>
<evidence type="ECO:0000313" key="1">
    <source>
        <dbReference type="EMBL" id="MFD0902147.1"/>
    </source>
</evidence>
<evidence type="ECO:0000313" key="2">
    <source>
        <dbReference type="Proteomes" id="UP001596972"/>
    </source>
</evidence>
<dbReference type="Proteomes" id="UP001596972">
    <property type="component" value="Unassembled WGS sequence"/>
</dbReference>
<organism evidence="1 2">
    <name type="scientific">Actinomadura sediminis</name>
    <dbReference type="NCBI Taxonomy" id="1038904"/>
    <lineage>
        <taxon>Bacteria</taxon>
        <taxon>Bacillati</taxon>
        <taxon>Actinomycetota</taxon>
        <taxon>Actinomycetes</taxon>
        <taxon>Streptosporangiales</taxon>
        <taxon>Thermomonosporaceae</taxon>
        <taxon>Actinomadura</taxon>
    </lineage>
</organism>
<proteinExistence type="predicted"/>
<sequence>MLMHRDETPKPRDEVMYLAAGAADAVLDGARSVLRRLPGLNEVRQELRARGELAWGRRAPVAEAHMEVLARQVRDRGDRRVDESDE</sequence>
<dbReference type="EMBL" id="JBHTJA010000031">
    <property type="protein sequence ID" value="MFD0902147.1"/>
    <property type="molecule type" value="Genomic_DNA"/>
</dbReference>
<keyword evidence="2" id="KW-1185">Reference proteome</keyword>